<organism evidence="4 5">
    <name type="scientific">Abyssibacter profundi</name>
    <dbReference type="NCBI Taxonomy" id="2182787"/>
    <lineage>
        <taxon>Bacteria</taxon>
        <taxon>Pseudomonadati</taxon>
        <taxon>Pseudomonadota</taxon>
        <taxon>Gammaproteobacteria</taxon>
        <taxon>Chromatiales</taxon>
        <taxon>Oceanococcaceae</taxon>
        <taxon>Abyssibacter</taxon>
    </lineage>
</organism>
<reference evidence="4 5" key="1">
    <citation type="submission" date="2018-05" db="EMBL/GenBank/DDBJ databases">
        <title>Abyssibacter profundi OUC007T gen. nov., sp. nov, a marine bacterium isolated from seawater of the Mariana Trench.</title>
        <authorList>
            <person name="Zhou S."/>
        </authorList>
    </citation>
    <scope>NUCLEOTIDE SEQUENCE [LARGE SCALE GENOMIC DNA]</scope>
    <source>
        <strain evidence="4 5">OUC007</strain>
    </source>
</reference>
<accession>A0A363ULN4</accession>
<proteinExistence type="predicted"/>
<keyword evidence="2" id="KW-0597">Phosphoprotein</keyword>
<sequence length="146" mass="16249">MHRGWHGRFCGQALFARRHPAGFEPRRRPASQPLNQQPACDLVALQELLGDASVVQEICRLFLSSSSEARAGMEHHAQTGDDRAFAREAHKLKGICGNVQAIRLRGICEELELSSESLPSRWTRLQPALDRELTLVRGLIKSTVGN</sequence>
<dbReference type="EMBL" id="QEQK01000006">
    <property type="protein sequence ID" value="PWN56330.1"/>
    <property type="molecule type" value="Genomic_DNA"/>
</dbReference>
<dbReference type="GO" id="GO:0004672">
    <property type="term" value="F:protein kinase activity"/>
    <property type="evidence" value="ECO:0007669"/>
    <property type="project" value="UniProtKB-ARBA"/>
</dbReference>
<dbReference type="InterPro" id="IPR008207">
    <property type="entry name" value="Sig_transdc_His_kin_Hpt_dom"/>
</dbReference>
<feature type="modified residue" description="Phosphohistidine" evidence="2">
    <location>
        <position position="90"/>
    </location>
</feature>
<dbReference type="AlphaFoldDB" id="A0A363ULN4"/>
<evidence type="ECO:0000259" key="3">
    <source>
        <dbReference type="PROSITE" id="PS50894"/>
    </source>
</evidence>
<dbReference type="SUPFAM" id="SSF47226">
    <property type="entry name" value="Histidine-containing phosphotransfer domain, HPT domain"/>
    <property type="match status" value="1"/>
</dbReference>
<evidence type="ECO:0000256" key="1">
    <source>
        <dbReference type="ARBA" id="ARBA00023012"/>
    </source>
</evidence>
<comment type="caution">
    <text evidence="4">The sequence shown here is derived from an EMBL/GenBank/DDBJ whole genome shotgun (WGS) entry which is preliminary data.</text>
</comment>
<evidence type="ECO:0000313" key="4">
    <source>
        <dbReference type="EMBL" id="PWN56330.1"/>
    </source>
</evidence>
<keyword evidence="5" id="KW-1185">Reference proteome</keyword>
<evidence type="ECO:0000256" key="2">
    <source>
        <dbReference type="PROSITE-ProRule" id="PRU00110"/>
    </source>
</evidence>
<feature type="domain" description="HPt" evidence="3">
    <location>
        <begin position="51"/>
        <end position="146"/>
    </location>
</feature>
<dbReference type="Pfam" id="PF01627">
    <property type="entry name" value="Hpt"/>
    <property type="match status" value="1"/>
</dbReference>
<dbReference type="Proteomes" id="UP000251800">
    <property type="component" value="Unassembled WGS sequence"/>
</dbReference>
<dbReference type="Gene3D" id="1.20.120.160">
    <property type="entry name" value="HPT domain"/>
    <property type="match status" value="1"/>
</dbReference>
<gene>
    <name evidence="4" type="ORF">DEH80_08700</name>
</gene>
<name>A0A363ULN4_9GAMM</name>
<dbReference type="OrthoDB" id="9131849at2"/>
<evidence type="ECO:0000313" key="5">
    <source>
        <dbReference type="Proteomes" id="UP000251800"/>
    </source>
</evidence>
<keyword evidence="1" id="KW-0902">Two-component regulatory system</keyword>
<protein>
    <recommendedName>
        <fullName evidence="3">HPt domain-containing protein</fullName>
    </recommendedName>
</protein>
<dbReference type="GO" id="GO:0000160">
    <property type="term" value="P:phosphorelay signal transduction system"/>
    <property type="evidence" value="ECO:0007669"/>
    <property type="project" value="UniProtKB-KW"/>
</dbReference>
<dbReference type="InterPro" id="IPR036641">
    <property type="entry name" value="HPT_dom_sf"/>
</dbReference>
<dbReference type="PROSITE" id="PS50894">
    <property type="entry name" value="HPT"/>
    <property type="match status" value="1"/>
</dbReference>